<dbReference type="InterPro" id="IPR001343">
    <property type="entry name" value="Hemolysn_Ca-bd"/>
</dbReference>
<dbReference type="SUPFAM" id="SSF51120">
    <property type="entry name" value="beta-Roll"/>
    <property type="match status" value="1"/>
</dbReference>
<feature type="chain" id="PRO_5035170945" description="Calcium-binding protein" evidence="4">
    <location>
        <begin position="23"/>
        <end position="274"/>
    </location>
</feature>
<reference evidence="5" key="1">
    <citation type="journal article" date="2014" name="Int. J. Syst. Evol. Microbiol.">
        <title>Complete genome sequence of Corynebacterium casei LMG S-19264T (=DSM 44701T), isolated from a smear-ripened cheese.</title>
        <authorList>
            <consortium name="US DOE Joint Genome Institute (JGI-PGF)"/>
            <person name="Walter F."/>
            <person name="Albersmeier A."/>
            <person name="Kalinowski J."/>
            <person name="Ruckert C."/>
        </authorList>
    </citation>
    <scope>NUCLEOTIDE SEQUENCE</scope>
    <source>
        <strain evidence="5">CGMCC 4.5737</strain>
    </source>
</reference>
<dbReference type="GO" id="GO:0005509">
    <property type="term" value="F:calcium ion binding"/>
    <property type="evidence" value="ECO:0007669"/>
    <property type="project" value="InterPro"/>
</dbReference>
<evidence type="ECO:0000256" key="2">
    <source>
        <dbReference type="ARBA" id="ARBA00022525"/>
    </source>
</evidence>
<comment type="subcellular location">
    <subcellularLocation>
        <location evidence="1">Secreted</location>
    </subcellularLocation>
</comment>
<dbReference type="EMBL" id="BMMK01000025">
    <property type="protein sequence ID" value="GGM70555.1"/>
    <property type="molecule type" value="Genomic_DNA"/>
</dbReference>
<feature type="compositionally biased region" description="Basic and acidic residues" evidence="3">
    <location>
        <begin position="250"/>
        <end position="268"/>
    </location>
</feature>
<organism evidence="5 6">
    <name type="scientific">Longimycelium tulufanense</name>
    <dbReference type="NCBI Taxonomy" id="907463"/>
    <lineage>
        <taxon>Bacteria</taxon>
        <taxon>Bacillati</taxon>
        <taxon>Actinomycetota</taxon>
        <taxon>Actinomycetes</taxon>
        <taxon>Pseudonocardiales</taxon>
        <taxon>Pseudonocardiaceae</taxon>
        <taxon>Longimycelium</taxon>
    </lineage>
</organism>
<dbReference type="PRINTS" id="PR00313">
    <property type="entry name" value="CABNDNGRPT"/>
</dbReference>
<dbReference type="PANTHER" id="PTHR38340:SF1">
    <property type="entry name" value="S-LAYER PROTEIN"/>
    <property type="match status" value="1"/>
</dbReference>
<evidence type="ECO:0000313" key="6">
    <source>
        <dbReference type="Proteomes" id="UP000637578"/>
    </source>
</evidence>
<dbReference type="Pfam" id="PF00353">
    <property type="entry name" value="HemolysinCabind"/>
    <property type="match status" value="2"/>
</dbReference>
<gene>
    <name evidence="5" type="ORF">GCM10012275_46200</name>
</gene>
<dbReference type="Gene3D" id="2.150.10.10">
    <property type="entry name" value="Serralysin-like metalloprotease, C-terminal"/>
    <property type="match status" value="2"/>
</dbReference>
<dbReference type="RefSeq" id="WP_229686642.1">
    <property type="nucleotide sequence ID" value="NZ_BMMK01000025.1"/>
</dbReference>
<keyword evidence="2" id="KW-0964">Secreted</keyword>
<evidence type="ECO:0000256" key="4">
    <source>
        <dbReference type="SAM" id="SignalP"/>
    </source>
</evidence>
<dbReference type="InterPro" id="IPR018511">
    <property type="entry name" value="Hemolysin-typ_Ca-bd_CS"/>
</dbReference>
<keyword evidence="4" id="KW-0732">Signal</keyword>
<feature type="region of interest" description="Disordered" evidence="3">
    <location>
        <begin position="137"/>
        <end position="219"/>
    </location>
</feature>
<accession>A0A8J3CF93</accession>
<evidence type="ECO:0000256" key="1">
    <source>
        <dbReference type="ARBA" id="ARBA00004613"/>
    </source>
</evidence>
<evidence type="ECO:0000256" key="3">
    <source>
        <dbReference type="SAM" id="MobiDB-lite"/>
    </source>
</evidence>
<protein>
    <recommendedName>
        <fullName evidence="7">Calcium-binding protein</fullName>
    </recommendedName>
</protein>
<dbReference type="PROSITE" id="PS00330">
    <property type="entry name" value="HEMOLYSIN_CALCIUM"/>
    <property type="match status" value="4"/>
</dbReference>
<proteinExistence type="predicted"/>
<name>A0A8J3CF93_9PSEU</name>
<dbReference type="GO" id="GO:0005576">
    <property type="term" value="C:extracellular region"/>
    <property type="evidence" value="ECO:0007669"/>
    <property type="project" value="UniProtKB-SubCell"/>
</dbReference>
<dbReference type="InterPro" id="IPR011049">
    <property type="entry name" value="Serralysin-like_metalloprot_C"/>
</dbReference>
<dbReference type="AlphaFoldDB" id="A0A8J3CF93"/>
<dbReference type="Proteomes" id="UP000637578">
    <property type="component" value="Unassembled WGS sequence"/>
</dbReference>
<keyword evidence="6" id="KW-1185">Reference proteome</keyword>
<evidence type="ECO:0000313" key="5">
    <source>
        <dbReference type="EMBL" id="GGM70555.1"/>
    </source>
</evidence>
<feature type="region of interest" description="Disordered" evidence="3">
    <location>
        <begin position="250"/>
        <end position="274"/>
    </location>
</feature>
<comment type="caution">
    <text evidence="5">The sequence shown here is derived from an EMBL/GenBank/DDBJ whole genome shotgun (WGS) entry which is preliminary data.</text>
</comment>
<dbReference type="PANTHER" id="PTHR38340">
    <property type="entry name" value="S-LAYER PROTEIN"/>
    <property type="match status" value="1"/>
</dbReference>
<reference evidence="5" key="2">
    <citation type="submission" date="2020-09" db="EMBL/GenBank/DDBJ databases">
        <authorList>
            <person name="Sun Q."/>
            <person name="Zhou Y."/>
        </authorList>
    </citation>
    <scope>NUCLEOTIDE SEQUENCE</scope>
    <source>
        <strain evidence="5">CGMCC 4.5737</strain>
    </source>
</reference>
<feature type="signal peptide" evidence="4">
    <location>
        <begin position="1"/>
        <end position="22"/>
    </location>
</feature>
<sequence length="274" mass="27260">MKVLSRALMVGASACLQFPLLAATGQAAGALPAAPTSGETLVVKAGTEIVVVASPNVANDITIFQVGDRYWVSDRNAATKVSGECTLTGNQASCPAANTTAIIVHVGNMNDVVFANINLPGMTIFGAAGNDHLVGGEANDTLSGGPGDDTLVGGSGNDTIDGDEGNDDLSGGPGNDTLNGGQGRDVLSGGNGNDTLEGADNADELNGGPGNDFLDGGAGNDRLVGSAGFDSHLGGPGHDRIDAVDGVSRNDRVDGGHDRDACAADRGDFVTNCP</sequence>
<dbReference type="InterPro" id="IPR050557">
    <property type="entry name" value="RTX_toxin/Mannuronan_C5-epim"/>
</dbReference>
<evidence type="ECO:0008006" key="7">
    <source>
        <dbReference type="Google" id="ProtNLM"/>
    </source>
</evidence>